<feature type="region of interest" description="Disordered" evidence="1">
    <location>
        <begin position="1"/>
        <end position="21"/>
    </location>
</feature>
<gene>
    <name evidence="2" type="ORF">ACFQGU_13965</name>
</gene>
<keyword evidence="3" id="KW-1185">Reference proteome</keyword>
<evidence type="ECO:0000256" key="1">
    <source>
        <dbReference type="SAM" id="MobiDB-lite"/>
    </source>
</evidence>
<evidence type="ECO:0000313" key="2">
    <source>
        <dbReference type="EMBL" id="MFC6238989.1"/>
    </source>
</evidence>
<sequence>MDVRGGARHPRLGASEVVDRPGTDFIDPRDLAWAMSNLAAMHDGSPRAVRMRMLCQGGGTARADAALYGGTQQGRGRVVPIP</sequence>
<proteinExistence type="predicted"/>
<comment type="caution">
    <text evidence="2">The sequence shown here is derived from an EMBL/GenBank/DDBJ whole genome shotgun (WGS) entry which is preliminary data.</text>
</comment>
<protein>
    <submittedName>
        <fullName evidence="2">Uncharacterized protein</fullName>
    </submittedName>
</protein>
<reference evidence="3" key="1">
    <citation type="journal article" date="2019" name="Int. J. Syst. Evol. Microbiol.">
        <title>The Global Catalogue of Microorganisms (GCM) 10K type strain sequencing project: providing services to taxonomists for standard genome sequencing and annotation.</title>
        <authorList>
            <consortium name="The Broad Institute Genomics Platform"/>
            <consortium name="The Broad Institute Genome Sequencing Center for Infectious Disease"/>
            <person name="Wu L."/>
            <person name="Ma J."/>
        </authorList>
    </citation>
    <scope>NUCLEOTIDE SEQUENCE [LARGE SCALE GENOMIC DNA]</scope>
    <source>
        <strain evidence="3">CGMCC 4.7317</strain>
    </source>
</reference>
<dbReference type="EMBL" id="JBHSTI010000008">
    <property type="protein sequence ID" value="MFC6238989.1"/>
    <property type="molecule type" value="Genomic_DNA"/>
</dbReference>
<evidence type="ECO:0000313" key="3">
    <source>
        <dbReference type="Proteomes" id="UP001596138"/>
    </source>
</evidence>
<feature type="compositionally biased region" description="Basic residues" evidence="1">
    <location>
        <begin position="1"/>
        <end position="11"/>
    </location>
</feature>
<name>A0ABW1T403_9ACTN</name>
<dbReference type="Proteomes" id="UP001596138">
    <property type="component" value="Unassembled WGS sequence"/>
</dbReference>
<dbReference type="RefSeq" id="WP_386768321.1">
    <property type="nucleotide sequence ID" value="NZ_JBHSTI010000008.1"/>
</dbReference>
<organism evidence="2 3">
    <name type="scientific">Longivirga aurantiaca</name>
    <dbReference type="NCBI Taxonomy" id="1837743"/>
    <lineage>
        <taxon>Bacteria</taxon>
        <taxon>Bacillati</taxon>
        <taxon>Actinomycetota</taxon>
        <taxon>Actinomycetes</taxon>
        <taxon>Sporichthyales</taxon>
        <taxon>Sporichthyaceae</taxon>
        <taxon>Longivirga</taxon>
    </lineage>
</organism>
<accession>A0ABW1T403</accession>